<keyword evidence="1" id="KW-0732">Signal</keyword>
<evidence type="ECO:0000313" key="2">
    <source>
        <dbReference type="EMBL" id="KAJ6827900.1"/>
    </source>
</evidence>
<comment type="caution">
    <text evidence="2">The sequence shown here is derived from an EMBL/GenBank/DDBJ whole genome shotgun (WGS) entry which is preliminary data.</text>
</comment>
<evidence type="ECO:0000256" key="1">
    <source>
        <dbReference type="SAM" id="SignalP"/>
    </source>
</evidence>
<sequence length="219" mass="25380">MFISPCFLFHRSSSFFPFPLLLLNSVYASPPSRVHLLSLYPSALFLFCTTSPIHSNIIARTILFTTHSYSDRLPLVRSSLCRHRRRCLHPCPKPCQARRAHRTFSTLKRSQRRVVDHHRHKWEEIEVAVGTLVAPGCRFEVHNLHHHRRHHPRQQERQYHQVCTPPVCINVHSNFFFLSVVYGDAVGAVYYRGRQDFGTLAKFNLESCSLIATIVLANI</sequence>
<dbReference type="Proteomes" id="UP001140949">
    <property type="component" value="Unassembled WGS sequence"/>
</dbReference>
<organism evidence="2 3">
    <name type="scientific">Iris pallida</name>
    <name type="common">Sweet iris</name>
    <dbReference type="NCBI Taxonomy" id="29817"/>
    <lineage>
        <taxon>Eukaryota</taxon>
        <taxon>Viridiplantae</taxon>
        <taxon>Streptophyta</taxon>
        <taxon>Embryophyta</taxon>
        <taxon>Tracheophyta</taxon>
        <taxon>Spermatophyta</taxon>
        <taxon>Magnoliopsida</taxon>
        <taxon>Liliopsida</taxon>
        <taxon>Asparagales</taxon>
        <taxon>Iridaceae</taxon>
        <taxon>Iridoideae</taxon>
        <taxon>Irideae</taxon>
        <taxon>Iris</taxon>
    </lineage>
</organism>
<name>A0AAX6GGQ9_IRIPA</name>
<proteinExistence type="predicted"/>
<reference evidence="2" key="1">
    <citation type="journal article" date="2023" name="GigaByte">
        <title>Genome assembly of the bearded iris, Iris pallida Lam.</title>
        <authorList>
            <person name="Bruccoleri R.E."/>
            <person name="Oakeley E.J."/>
            <person name="Faust A.M.E."/>
            <person name="Altorfer M."/>
            <person name="Dessus-Babus S."/>
            <person name="Burckhardt D."/>
            <person name="Oertli M."/>
            <person name="Naumann U."/>
            <person name="Petersen F."/>
            <person name="Wong J."/>
        </authorList>
    </citation>
    <scope>NUCLEOTIDE SEQUENCE</scope>
    <source>
        <strain evidence="2">GSM-AAB239-AS_SAM_17_03QT</strain>
    </source>
</reference>
<dbReference type="EMBL" id="JANAVB010019799">
    <property type="protein sequence ID" value="KAJ6827900.1"/>
    <property type="molecule type" value="Genomic_DNA"/>
</dbReference>
<feature type="chain" id="PRO_5043949059" evidence="1">
    <location>
        <begin position="29"/>
        <end position="219"/>
    </location>
</feature>
<accession>A0AAX6GGQ9</accession>
<reference evidence="2" key="2">
    <citation type="submission" date="2023-04" db="EMBL/GenBank/DDBJ databases">
        <authorList>
            <person name="Bruccoleri R.E."/>
            <person name="Oakeley E.J."/>
            <person name="Faust A.-M."/>
            <person name="Dessus-Babus S."/>
            <person name="Altorfer M."/>
            <person name="Burckhardt D."/>
            <person name="Oertli M."/>
            <person name="Naumann U."/>
            <person name="Petersen F."/>
            <person name="Wong J."/>
        </authorList>
    </citation>
    <scope>NUCLEOTIDE SEQUENCE</scope>
    <source>
        <strain evidence="2">GSM-AAB239-AS_SAM_17_03QT</strain>
        <tissue evidence="2">Leaf</tissue>
    </source>
</reference>
<keyword evidence="3" id="KW-1185">Reference proteome</keyword>
<protein>
    <submittedName>
        <fullName evidence="2">Uncharacterized protein</fullName>
    </submittedName>
</protein>
<dbReference type="AlphaFoldDB" id="A0AAX6GGQ9"/>
<evidence type="ECO:0000313" key="3">
    <source>
        <dbReference type="Proteomes" id="UP001140949"/>
    </source>
</evidence>
<feature type="signal peptide" evidence="1">
    <location>
        <begin position="1"/>
        <end position="28"/>
    </location>
</feature>
<gene>
    <name evidence="2" type="ORF">M6B38_365970</name>
</gene>